<organism evidence="1 2">
    <name type="scientific">Branchiostoma lanceolatum</name>
    <name type="common">Common lancelet</name>
    <name type="synonym">Amphioxus lanceolatum</name>
    <dbReference type="NCBI Taxonomy" id="7740"/>
    <lineage>
        <taxon>Eukaryota</taxon>
        <taxon>Metazoa</taxon>
        <taxon>Chordata</taxon>
        <taxon>Cephalochordata</taxon>
        <taxon>Leptocardii</taxon>
        <taxon>Amphioxiformes</taxon>
        <taxon>Branchiostomatidae</taxon>
        <taxon>Branchiostoma</taxon>
    </lineage>
</organism>
<sequence length="295" mass="32201">DVLDNTEPCPFPRRLTDAQLVSRLQKQGLSTTGDSATLLARYEAADRSCRFGAELPVVPESLSDHIYCSLEDTCLGINCCVEVSIPALDFTKAFRAFVKLDVCEFEIMAGFETLEYRKLIFNYPWGGRQEIKLSEGINILLTIDRDADHLNFIIDLGLKACHDGDCFLEVDIFDDLVLPIPICNANASLTVPSIDDFVDKLAGEVSQTAVDIILKQLGLQQVFLPVREVAQLPANSNGSSGGSIDGYLDYLEEQGQSALVTVTDAAVDVLLEKLGLSDVISTDGEPCYRPINATS</sequence>
<keyword evidence="2" id="KW-1185">Reference proteome</keyword>
<proteinExistence type="predicted"/>
<dbReference type="Proteomes" id="UP000838412">
    <property type="component" value="Unassembled WGS sequence"/>
</dbReference>
<comment type="caution">
    <text evidence="1">The sequence shown here is derived from an EMBL/GenBank/DDBJ whole genome shotgun (WGS) entry which is preliminary data.</text>
</comment>
<protein>
    <submittedName>
        <fullName evidence="1">Hypp9694 protein</fullName>
    </submittedName>
</protein>
<gene>
    <name evidence="1" type="primary">Hypp9694</name>
    <name evidence="1" type="ORF">BLAG_LOCUS26315</name>
</gene>
<evidence type="ECO:0000313" key="2">
    <source>
        <dbReference type="Proteomes" id="UP000838412"/>
    </source>
</evidence>
<reference evidence="1" key="1">
    <citation type="submission" date="2022-01" db="EMBL/GenBank/DDBJ databases">
        <authorList>
            <person name="Braso-Vives M."/>
        </authorList>
    </citation>
    <scope>NUCLEOTIDE SEQUENCE</scope>
</reference>
<name>A0A8S4MP35_BRALA</name>
<dbReference type="OrthoDB" id="6139456at2759"/>
<dbReference type="EMBL" id="CAKMNS010000399">
    <property type="protein sequence ID" value="CAH1277552.1"/>
    <property type="molecule type" value="Genomic_DNA"/>
</dbReference>
<accession>A0A8S4MP35</accession>
<feature type="non-terminal residue" evidence="1">
    <location>
        <position position="1"/>
    </location>
</feature>
<evidence type="ECO:0000313" key="1">
    <source>
        <dbReference type="EMBL" id="CAH1277552.1"/>
    </source>
</evidence>
<dbReference type="AlphaFoldDB" id="A0A8S4MP35"/>